<organism evidence="1">
    <name type="scientific">Anguilla anguilla</name>
    <name type="common">European freshwater eel</name>
    <name type="synonym">Muraena anguilla</name>
    <dbReference type="NCBI Taxonomy" id="7936"/>
    <lineage>
        <taxon>Eukaryota</taxon>
        <taxon>Metazoa</taxon>
        <taxon>Chordata</taxon>
        <taxon>Craniata</taxon>
        <taxon>Vertebrata</taxon>
        <taxon>Euteleostomi</taxon>
        <taxon>Actinopterygii</taxon>
        <taxon>Neopterygii</taxon>
        <taxon>Teleostei</taxon>
        <taxon>Anguilliformes</taxon>
        <taxon>Anguillidae</taxon>
        <taxon>Anguilla</taxon>
    </lineage>
</organism>
<sequence length="57" mass="6256">MFIDNNSIAKVKGEGAQATKIIIHLLINVGIIAKYWEVEICPLTVLPLDISYARSAT</sequence>
<reference evidence="1" key="1">
    <citation type="submission" date="2014-11" db="EMBL/GenBank/DDBJ databases">
        <authorList>
            <person name="Amaro Gonzalez C."/>
        </authorList>
    </citation>
    <scope>NUCLEOTIDE SEQUENCE</scope>
</reference>
<dbReference type="EMBL" id="GBXM01047834">
    <property type="protein sequence ID" value="JAH60743.1"/>
    <property type="molecule type" value="Transcribed_RNA"/>
</dbReference>
<protein>
    <submittedName>
        <fullName evidence="1">Uncharacterized protein</fullName>
    </submittedName>
</protein>
<name>A0A0E9U738_ANGAN</name>
<accession>A0A0E9U738</accession>
<reference evidence="1" key="2">
    <citation type="journal article" date="2015" name="Fish Shellfish Immunol.">
        <title>Early steps in the European eel (Anguilla anguilla)-Vibrio vulnificus interaction in the gills: Role of the RtxA13 toxin.</title>
        <authorList>
            <person name="Callol A."/>
            <person name="Pajuelo D."/>
            <person name="Ebbesson L."/>
            <person name="Teles M."/>
            <person name="MacKenzie S."/>
            <person name="Amaro C."/>
        </authorList>
    </citation>
    <scope>NUCLEOTIDE SEQUENCE</scope>
</reference>
<proteinExistence type="predicted"/>
<evidence type="ECO:0000313" key="1">
    <source>
        <dbReference type="EMBL" id="JAH60743.1"/>
    </source>
</evidence>
<dbReference type="AlphaFoldDB" id="A0A0E9U738"/>